<organism evidence="2">
    <name type="scientific">Solanum lycopersicum</name>
    <name type="common">Tomato</name>
    <name type="synonym">Lycopersicon esculentum</name>
    <dbReference type="NCBI Taxonomy" id="4081"/>
    <lineage>
        <taxon>Eukaryota</taxon>
        <taxon>Viridiplantae</taxon>
        <taxon>Streptophyta</taxon>
        <taxon>Embryophyta</taxon>
        <taxon>Tracheophyta</taxon>
        <taxon>Spermatophyta</taxon>
        <taxon>Magnoliopsida</taxon>
        <taxon>eudicotyledons</taxon>
        <taxon>Gunneridae</taxon>
        <taxon>Pentapetalae</taxon>
        <taxon>asterids</taxon>
        <taxon>lamiids</taxon>
        <taxon>Solanales</taxon>
        <taxon>Solanaceae</taxon>
        <taxon>Solanoideae</taxon>
        <taxon>Solaneae</taxon>
        <taxon>Solanum</taxon>
        <taxon>Solanum subgen. Lycopersicon</taxon>
    </lineage>
</organism>
<dbReference type="PaxDb" id="4081-Solyc10g036840.1.1"/>
<keyword evidence="3" id="KW-1185">Reference proteome</keyword>
<dbReference type="Proteomes" id="UP000004994">
    <property type="component" value="Chromosome 10"/>
</dbReference>
<feature type="region of interest" description="Disordered" evidence="1">
    <location>
        <begin position="1"/>
        <end position="22"/>
    </location>
</feature>
<dbReference type="InParanoid" id="A0A3Q7IEP5"/>
<evidence type="ECO:0000256" key="1">
    <source>
        <dbReference type="SAM" id="MobiDB-lite"/>
    </source>
</evidence>
<accession>A0A3Q7IEP5</accession>
<reference evidence="2" key="2">
    <citation type="submission" date="2019-01" db="UniProtKB">
        <authorList>
            <consortium name="EnsemblPlants"/>
        </authorList>
    </citation>
    <scope>IDENTIFICATION</scope>
    <source>
        <strain evidence="2">cv. Heinz 1706</strain>
    </source>
</reference>
<dbReference type="AlphaFoldDB" id="A0A3Q7IEP5"/>
<protein>
    <submittedName>
        <fullName evidence="2">Uncharacterized protein</fullName>
    </submittedName>
</protein>
<dbReference type="Gramene" id="Solyc10g036840.1.1">
    <property type="protein sequence ID" value="Solyc10g036840.1.1.1"/>
    <property type="gene ID" value="Solyc10g036840.1"/>
</dbReference>
<name>A0A3Q7IEP5_SOLLC</name>
<evidence type="ECO:0000313" key="3">
    <source>
        <dbReference type="Proteomes" id="UP000004994"/>
    </source>
</evidence>
<reference evidence="2" key="1">
    <citation type="journal article" date="2012" name="Nature">
        <title>The tomato genome sequence provides insights into fleshy fruit evolution.</title>
        <authorList>
            <consortium name="Tomato Genome Consortium"/>
        </authorList>
    </citation>
    <scope>NUCLEOTIDE SEQUENCE [LARGE SCALE GENOMIC DNA]</scope>
    <source>
        <strain evidence="2">cv. Heinz 1706</strain>
    </source>
</reference>
<proteinExistence type="predicted"/>
<sequence>MLSNNKKHQSSPPRMSHGLCASAGQYGRQETTDNTNCALGKWCRSIASGIAQESFVMGRLYRSWLVHIA</sequence>
<evidence type="ECO:0000313" key="2">
    <source>
        <dbReference type="EnsemblPlants" id="Solyc10g036840.1.1.1"/>
    </source>
</evidence>
<dbReference type="EnsemblPlants" id="Solyc10g036840.1.1">
    <property type="protein sequence ID" value="Solyc10g036840.1.1.1"/>
    <property type="gene ID" value="Solyc10g036840.1"/>
</dbReference>